<name>A0A1M7J0P3_9BACI</name>
<dbReference type="InterPro" id="IPR025432">
    <property type="entry name" value="YhfH-like"/>
</dbReference>
<gene>
    <name evidence="1" type="ORF">SAMN05216179_0215</name>
</gene>
<dbReference type="AlphaFoldDB" id="A0A1M7J0P3"/>
<organism evidence="1 2">
    <name type="scientific">Gracilibacillus kekensis</name>
    <dbReference type="NCBI Taxonomy" id="1027249"/>
    <lineage>
        <taxon>Bacteria</taxon>
        <taxon>Bacillati</taxon>
        <taxon>Bacillota</taxon>
        <taxon>Bacilli</taxon>
        <taxon>Bacillales</taxon>
        <taxon>Bacillaceae</taxon>
        <taxon>Gracilibacillus</taxon>
    </lineage>
</organism>
<dbReference type="Proteomes" id="UP000184184">
    <property type="component" value="Unassembled WGS sequence"/>
</dbReference>
<keyword evidence="2" id="KW-1185">Reference proteome</keyword>
<evidence type="ECO:0000313" key="1">
    <source>
        <dbReference type="EMBL" id="SHM46576.1"/>
    </source>
</evidence>
<sequence length="42" mass="4870">MINILEFFRNIPRKKCNKCGNDIVEQADCYHNTCDNCSHPAI</sequence>
<proteinExistence type="predicted"/>
<dbReference type="OrthoDB" id="1122256at2"/>
<dbReference type="RefSeq" id="WP_073198848.1">
    <property type="nucleotide sequence ID" value="NZ_FRCZ01000001.1"/>
</dbReference>
<dbReference type="Pfam" id="PF14149">
    <property type="entry name" value="YhfH"/>
    <property type="match status" value="1"/>
</dbReference>
<dbReference type="EMBL" id="FRCZ01000001">
    <property type="protein sequence ID" value="SHM46576.1"/>
    <property type="molecule type" value="Genomic_DNA"/>
</dbReference>
<evidence type="ECO:0000313" key="2">
    <source>
        <dbReference type="Proteomes" id="UP000184184"/>
    </source>
</evidence>
<accession>A0A1M7J0P3</accession>
<protein>
    <submittedName>
        <fullName evidence="1">YhfH-like protein</fullName>
    </submittedName>
</protein>
<reference evidence="1 2" key="1">
    <citation type="submission" date="2016-11" db="EMBL/GenBank/DDBJ databases">
        <authorList>
            <person name="Jaros S."/>
            <person name="Januszkiewicz K."/>
            <person name="Wedrychowicz H."/>
        </authorList>
    </citation>
    <scope>NUCLEOTIDE SEQUENCE [LARGE SCALE GENOMIC DNA]</scope>
    <source>
        <strain evidence="1 2">CGMCC 1.10681</strain>
    </source>
</reference>